<feature type="compositionally biased region" description="Basic and acidic residues" evidence="1">
    <location>
        <begin position="428"/>
        <end position="438"/>
    </location>
</feature>
<feature type="region of interest" description="Disordered" evidence="1">
    <location>
        <begin position="400"/>
        <end position="563"/>
    </location>
</feature>
<dbReference type="AlphaFoldDB" id="A0AAC9MY08"/>
<feature type="transmembrane region" description="Helical" evidence="2">
    <location>
        <begin position="178"/>
        <end position="197"/>
    </location>
</feature>
<sequence length="563" mass="58928">MRILLAALLVPVALATVIGALLLHPFGQETQSSSELGFFQEPFNAEVLSAEVGGCQSGGAQPVPGGTQPDPGGADPGGAQPDPNTGAPQDDSQCQVLQVRLDDGEAAGQTIEQVLPLEPSTPTFEQGDQVVLSYTGAQPTEPSSYRIVDFQRGGSLLWLAVLFSAAVLLLARWKGLTALAGLAVSFAIITMFIIPAILAGENAVTVAVIGSGLIMFVVLYLTHGFSARTSAAVLGTLISLALIAVLGIVFSELTKLTGLDEETVNLITILGTDVDARGLLLAGVIIGALGVLDDMTISQTSAVWELRKANPTMGWGALYTAGVRIGRDHISAAVNTLALAYAGAALPLLLSYSLSGVDLGTLFGAQVVAQEIVRTLVGSIGLVAAVPISTALAALVVTRGPTEPTDDHDPVDPPDPVYPPDIEDEHGDDTAHTPRREASAGTGGLQARAAEDAPRRSGGTQTRPPTTRTRRDETEEDPRRADQRRRVRPAQQPPAEPDAVGDRVARDPAGRPPHDGQRRAPRRPTPEDRPARRAPHGGTPGRTDGPRSAAEGRRRRPEGHEPI</sequence>
<dbReference type="PANTHER" id="PTHR41771">
    <property type="entry name" value="MEMBRANE PROTEIN-RELATED"/>
    <property type="match status" value="1"/>
</dbReference>
<evidence type="ECO:0000313" key="3">
    <source>
        <dbReference type="EMBL" id="AOS62924.1"/>
    </source>
</evidence>
<dbReference type="KEGG" id="ahm:TL08_10550"/>
<feature type="compositionally biased region" description="Basic and acidic residues" evidence="1">
    <location>
        <begin position="500"/>
        <end position="531"/>
    </location>
</feature>
<keyword evidence="4" id="KW-1185">Reference proteome</keyword>
<evidence type="ECO:0000256" key="1">
    <source>
        <dbReference type="SAM" id="MobiDB-lite"/>
    </source>
</evidence>
<feature type="transmembrane region" description="Helical" evidence="2">
    <location>
        <begin position="332"/>
        <end position="352"/>
    </location>
</feature>
<dbReference type="InterPro" id="IPR012507">
    <property type="entry name" value="YibE_F"/>
</dbReference>
<feature type="transmembrane region" description="Helical" evidence="2">
    <location>
        <begin position="233"/>
        <end position="254"/>
    </location>
</feature>
<dbReference type="PANTHER" id="PTHR41771:SF1">
    <property type="entry name" value="MEMBRANE PROTEIN"/>
    <property type="match status" value="1"/>
</dbReference>
<feature type="transmembrane region" description="Helical" evidence="2">
    <location>
        <begin position="153"/>
        <end position="171"/>
    </location>
</feature>
<feature type="transmembrane region" description="Helical" evidence="2">
    <location>
        <begin position="203"/>
        <end position="221"/>
    </location>
</feature>
<organism evidence="3 4">
    <name type="scientific">Actinoalloteichus hymeniacidonis</name>
    <dbReference type="NCBI Taxonomy" id="340345"/>
    <lineage>
        <taxon>Bacteria</taxon>
        <taxon>Bacillati</taxon>
        <taxon>Actinomycetota</taxon>
        <taxon>Actinomycetes</taxon>
        <taxon>Pseudonocardiales</taxon>
        <taxon>Pseudonocardiaceae</taxon>
        <taxon>Actinoalloteichus</taxon>
    </lineage>
</organism>
<protein>
    <submittedName>
        <fullName evidence="3">Multitransmembrane protein</fullName>
    </submittedName>
</protein>
<reference evidence="4" key="1">
    <citation type="submission" date="2016-03" db="EMBL/GenBank/DDBJ databases">
        <title>Complete genome sequence of the type strain Actinoalloteichus hymeniacidonis DSM 45092.</title>
        <authorList>
            <person name="Schaffert L."/>
            <person name="Albersmeier A."/>
            <person name="Winkler A."/>
            <person name="Kalinowski J."/>
            <person name="Zotchev S."/>
            <person name="Ruckert C."/>
        </authorList>
    </citation>
    <scope>NUCLEOTIDE SEQUENCE [LARGE SCALE GENOMIC DNA]</scope>
    <source>
        <strain evidence="4">HPA177(T) (DSM 45092(T))</strain>
    </source>
</reference>
<accession>A0AAC9MY08</accession>
<gene>
    <name evidence="3" type="ORF">TL08_10550</name>
</gene>
<evidence type="ECO:0000313" key="4">
    <source>
        <dbReference type="Proteomes" id="UP000095210"/>
    </source>
</evidence>
<feature type="compositionally biased region" description="Basic and acidic residues" evidence="1">
    <location>
        <begin position="469"/>
        <end position="481"/>
    </location>
</feature>
<keyword evidence="2" id="KW-1133">Transmembrane helix</keyword>
<proteinExistence type="predicted"/>
<dbReference type="Proteomes" id="UP000095210">
    <property type="component" value="Chromosome"/>
</dbReference>
<feature type="transmembrane region" description="Helical" evidence="2">
    <location>
        <begin position="274"/>
        <end position="292"/>
    </location>
</feature>
<dbReference type="Pfam" id="PF07907">
    <property type="entry name" value="YibE_F"/>
    <property type="match status" value="1"/>
</dbReference>
<evidence type="ECO:0000256" key="2">
    <source>
        <dbReference type="SAM" id="Phobius"/>
    </source>
</evidence>
<name>A0AAC9MY08_9PSEU</name>
<keyword evidence="2" id="KW-0472">Membrane</keyword>
<feature type="transmembrane region" description="Helical" evidence="2">
    <location>
        <begin position="372"/>
        <end position="397"/>
    </location>
</feature>
<feature type="compositionally biased region" description="Low complexity" evidence="1">
    <location>
        <begin position="64"/>
        <end position="83"/>
    </location>
</feature>
<dbReference type="EMBL" id="CP014859">
    <property type="protein sequence ID" value="AOS62924.1"/>
    <property type="molecule type" value="Genomic_DNA"/>
</dbReference>
<feature type="region of interest" description="Disordered" evidence="1">
    <location>
        <begin position="54"/>
        <end position="91"/>
    </location>
</feature>
<keyword evidence="2" id="KW-0812">Transmembrane</keyword>